<evidence type="ECO:0000256" key="6">
    <source>
        <dbReference type="ARBA" id="ARBA00022692"/>
    </source>
</evidence>
<evidence type="ECO:0000256" key="10">
    <source>
        <dbReference type="ARBA" id="ARBA00023128"/>
    </source>
</evidence>
<dbReference type="PANTHER" id="PTHR21181">
    <property type="match status" value="1"/>
</dbReference>
<dbReference type="InterPro" id="IPR002060">
    <property type="entry name" value="Squ/phyt_synthse"/>
</dbReference>
<dbReference type="GO" id="GO:0005886">
    <property type="term" value="C:plasma membrane"/>
    <property type="evidence" value="ECO:0007669"/>
    <property type="project" value="TreeGrafter"/>
</dbReference>
<feature type="transmembrane region" description="Helical" evidence="14">
    <location>
        <begin position="67"/>
        <end position="86"/>
    </location>
</feature>
<dbReference type="Pfam" id="PF00494">
    <property type="entry name" value="SQS_PSY"/>
    <property type="match status" value="1"/>
</dbReference>
<dbReference type="GO" id="GO:0022890">
    <property type="term" value="F:inorganic cation transmembrane transporter activity"/>
    <property type="evidence" value="ECO:0007669"/>
    <property type="project" value="TreeGrafter"/>
</dbReference>
<evidence type="ECO:0000256" key="1">
    <source>
        <dbReference type="ARBA" id="ARBA00004273"/>
    </source>
</evidence>
<dbReference type="STRING" id="1611254.A0A2G5V2W0"/>
<keyword evidence="7" id="KW-0999">Mitochondrion inner membrane</keyword>
<evidence type="ECO:0000256" key="3">
    <source>
        <dbReference type="ARBA" id="ARBA00004520"/>
    </source>
</evidence>
<dbReference type="EMBL" id="PDUG01000002">
    <property type="protein sequence ID" value="PIC46097.1"/>
    <property type="molecule type" value="Genomic_DNA"/>
</dbReference>
<reference evidence="16" key="1">
    <citation type="submission" date="2017-10" db="EMBL/GenBank/DDBJ databases">
        <title>Rapid genome shrinkage in a self-fertile nematode reveals novel sperm competition proteins.</title>
        <authorList>
            <person name="Yin D."/>
            <person name="Schwarz E.M."/>
            <person name="Thomas C.G."/>
            <person name="Felde R.L."/>
            <person name="Korf I.F."/>
            <person name="Cutter A.D."/>
            <person name="Schartner C.M."/>
            <person name="Ralston E.J."/>
            <person name="Meyer B.J."/>
            <person name="Haag E.S."/>
        </authorList>
    </citation>
    <scope>NUCLEOTIDE SEQUENCE [LARGE SCALE GENOMIC DNA]</scope>
    <source>
        <strain evidence="16">JU1422</strain>
    </source>
</reference>
<sequence length="503" mass="56180">MFRAWRQQSACFQKLDWSLIPAMANTINRLITIVSVLSLLHCAYSAAQHRFYLRLTEQPFVHLPFDVVFQTSVSLVALIYGTSFIANPFQYIKKDQHHDRTCDEALNCPSFITFDNRAKAMSPEFAMIRSLKQQQRQRQCSSQGTHSGLTTRHFSIKSSPFATDNRDNNANDKSNEKKKTSSRSPDFSNIPGARVPKSMPKSSRVLEISQTQANDAFRTCLDMIKKQDVDSYQAILTINKKAQPEIVALNALNVELASIRDKVDTRKGDTSAMYRLQFWKDAISSIYGISPLPVPRQPVAIALCSFASSANPDLLLKLVETRQSTIGDRQFPDINALCDYGKSTIGSLLCLQIDALARSSTQTKVLPMAYDVAKDLGAAYAIANIIRATHPLLARGIVLLPADVMSLNGSTPDSLYKKKKLDESVGMTKDLVKEAKRLLADARSRIDQVPKAVRPALAATGATTDYIIKTVEKNKYDIYSPHLQRRNPLLLWSLLVKNLCSKF</sequence>
<evidence type="ECO:0000256" key="8">
    <source>
        <dbReference type="ARBA" id="ARBA00022824"/>
    </source>
</evidence>
<gene>
    <name evidence="15" type="primary">Cni-B0334.5</name>
    <name evidence="15" type="synonym">Cnig_chr_II.g5899</name>
    <name evidence="15" type="ORF">B9Z55_005899</name>
</gene>
<evidence type="ECO:0000256" key="9">
    <source>
        <dbReference type="ARBA" id="ARBA00022989"/>
    </source>
</evidence>
<dbReference type="InterPro" id="IPR008949">
    <property type="entry name" value="Isoprenoid_synthase_dom_sf"/>
</dbReference>
<feature type="compositionally biased region" description="Basic and acidic residues" evidence="13">
    <location>
        <begin position="164"/>
        <end position="179"/>
    </location>
</feature>
<keyword evidence="11 14" id="KW-0472">Membrane</keyword>
<dbReference type="InterPro" id="IPR018937">
    <property type="entry name" value="MMgT"/>
</dbReference>
<keyword evidence="16" id="KW-1185">Reference proteome</keyword>
<dbReference type="PANTHER" id="PTHR21181:SF7">
    <property type="entry name" value="ER MEMBRANE PROTEIN COMPLEX SUBUNIT 5"/>
    <property type="match status" value="1"/>
</dbReference>
<proteinExistence type="inferred from homology"/>
<name>A0A2G5V2W0_9PELO</name>
<comment type="similarity">
    <text evidence="4">Belongs to the membrane magnesium transporter (TC 1.A.67) family.</text>
</comment>
<comment type="subunit">
    <text evidence="5">Component of the ER membrane protein complex (EMC).</text>
</comment>
<keyword evidence="6 14" id="KW-0812">Transmembrane</keyword>
<feature type="region of interest" description="Disordered" evidence="13">
    <location>
        <begin position="132"/>
        <end position="151"/>
    </location>
</feature>
<evidence type="ECO:0000256" key="12">
    <source>
        <dbReference type="ARBA" id="ARBA00038273"/>
    </source>
</evidence>
<feature type="transmembrane region" description="Helical" evidence="14">
    <location>
        <begin position="27"/>
        <end position="47"/>
    </location>
</feature>
<keyword evidence="9 14" id="KW-1133">Transmembrane helix</keyword>
<evidence type="ECO:0000256" key="11">
    <source>
        <dbReference type="ARBA" id="ARBA00023136"/>
    </source>
</evidence>
<dbReference type="GO" id="GO:0031901">
    <property type="term" value="C:early endosome membrane"/>
    <property type="evidence" value="ECO:0007669"/>
    <property type="project" value="UniProtKB-SubCell"/>
</dbReference>
<dbReference type="OrthoDB" id="270318at2759"/>
<evidence type="ECO:0000256" key="4">
    <source>
        <dbReference type="ARBA" id="ARBA00006109"/>
    </source>
</evidence>
<comment type="subcellular location">
    <subcellularLocation>
        <location evidence="3">Early endosome membrane</location>
        <topology evidence="3">Multi-pass membrane protein</topology>
    </subcellularLocation>
    <subcellularLocation>
        <location evidence="2">Endoplasmic reticulum membrane</location>
        <topology evidence="2">Multi-pass membrane protein</topology>
    </subcellularLocation>
    <subcellularLocation>
        <location evidence="1">Mitochondrion inner membrane</location>
    </subcellularLocation>
</comment>
<dbReference type="Proteomes" id="UP000230233">
    <property type="component" value="Chromosome II"/>
</dbReference>
<comment type="caution">
    <text evidence="15">The sequence shown here is derived from an EMBL/GenBank/DDBJ whole genome shotgun (WGS) entry which is preliminary data.</text>
</comment>
<dbReference type="SUPFAM" id="SSF48576">
    <property type="entry name" value="Terpenoid synthases"/>
    <property type="match status" value="1"/>
</dbReference>
<keyword evidence="10" id="KW-0496">Mitochondrion</keyword>
<evidence type="ECO:0000256" key="14">
    <source>
        <dbReference type="SAM" id="Phobius"/>
    </source>
</evidence>
<comment type="similarity">
    <text evidence="12">Belongs to the NDUFAF6 family.</text>
</comment>
<dbReference type="FunFam" id="1.10.600.10:FF:000058">
    <property type="entry name" value="Protein CBG02872"/>
    <property type="match status" value="1"/>
</dbReference>
<dbReference type="GO" id="GO:0005743">
    <property type="term" value="C:mitochondrial inner membrane"/>
    <property type="evidence" value="ECO:0007669"/>
    <property type="project" value="UniProtKB-SubCell"/>
</dbReference>
<evidence type="ECO:0008006" key="17">
    <source>
        <dbReference type="Google" id="ProtNLM"/>
    </source>
</evidence>
<evidence type="ECO:0000313" key="15">
    <source>
        <dbReference type="EMBL" id="PIC46097.1"/>
    </source>
</evidence>
<protein>
    <recommendedName>
        <fullName evidence="17">Phytoene synthase</fullName>
    </recommendedName>
</protein>
<dbReference type="AlphaFoldDB" id="A0A2G5V2W0"/>
<evidence type="ECO:0000256" key="7">
    <source>
        <dbReference type="ARBA" id="ARBA00022792"/>
    </source>
</evidence>
<dbReference type="GO" id="GO:0005794">
    <property type="term" value="C:Golgi apparatus"/>
    <property type="evidence" value="ECO:0007669"/>
    <property type="project" value="TreeGrafter"/>
</dbReference>
<feature type="compositionally biased region" description="Low complexity" evidence="13">
    <location>
        <begin position="132"/>
        <end position="143"/>
    </location>
</feature>
<accession>A0A2G5V2W0</accession>
<dbReference type="GO" id="GO:0072546">
    <property type="term" value="C:EMC complex"/>
    <property type="evidence" value="ECO:0007669"/>
    <property type="project" value="TreeGrafter"/>
</dbReference>
<evidence type="ECO:0000256" key="2">
    <source>
        <dbReference type="ARBA" id="ARBA00004477"/>
    </source>
</evidence>
<evidence type="ECO:0000313" key="16">
    <source>
        <dbReference type="Proteomes" id="UP000230233"/>
    </source>
</evidence>
<dbReference type="Gene3D" id="1.10.600.10">
    <property type="entry name" value="Farnesyl Diphosphate Synthase"/>
    <property type="match status" value="1"/>
</dbReference>
<dbReference type="Pfam" id="PF10270">
    <property type="entry name" value="MMgT"/>
    <property type="match status" value="1"/>
</dbReference>
<evidence type="ECO:0000256" key="5">
    <source>
        <dbReference type="ARBA" id="ARBA00011276"/>
    </source>
</evidence>
<keyword evidence="8" id="KW-0256">Endoplasmic reticulum</keyword>
<feature type="region of interest" description="Disordered" evidence="13">
    <location>
        <begin position="158"/>
        <end position="203"/>
    </location>
</feature>
<organism evidence="15 16">
    <name type="scientific">Caenorhabditis nigoni</name>
    <dbReference type="NCBI Taxonomy" id="1611254"/>
    <lineage>
        <taxon>Eukaryota</taxon>
        <taxon>Metazoa</taxon>
        <taxon>Ecdysozoa</taxon>
        <taxon>Nematoda</taxon>
        <taxon>Chromadorea</taxon>
        <taxon>Rhabditida</taxon>
        <taxon>Rhabditina</taxon>
        <taxon>Rhabditomorpha</taxon>
        <taxon>Rhabditoidea</taxon>
        <taxon>Rhabditidae</taxon>
        <taxon>Peloderinae</taxon>
        <taxon>Caenorhabditis</taxon>
    </lineage>
</organism>
<evidence type="ECO:0000256" key="13">
    <source>
        <dbReference type="SAM" id="MobiDB-lite"/>
    </source>
</evidence>